<dbReference type="InterPro" id="IPR005829">
    <property type="entry name" value="Sugar_transporter_CS"/>
</dbReference>
<accession>A0A1L7XD49</accession>
<evidence type="ECO:0000256" key="2">
    <source>
        <dbReference type="ARBA" id="ARBA00010992"/>
    </source>
</evidence>
<reference evidence="10 11" key="1">
    <citation type="submission" date="2016-03" db="EMBL/GenBank/DDBJ databases">
        <authorList>
            <person name="Ploux O."/>
        </authorList>
    </citation>
    <scope>NUCLEOTIDE SEQUENCE [LARGE SCALE GENOMIC DNA]</scope>
    <source>
        <strain evidence="10 11">UAMH 11012</strain>
    </source>
</reference>
<feature type="transmembrane region" description="Helical" evidence="8">
    <location>
        <begin position="445"/>
        <end position="463"/>
    </location>
</feature>
<feature type="transmembrane region" description="Helical" evidence="8">
    <location>
        <begin position="115"/>
        <end position="138"/>
    </location>
</feature>
<evidence type="ECO:0000259" key="9">
    <source>
        <dbReference type="PROSITE" id="PS50850"/>
    </source>
</evidence>
<dbReference type="FunFam" id="1.20.1250.20:FF:000134">
    <property type="entry name" value="MFS sugar transporter protein"/>
    <property type="match status" value="1"/>
</dbReference>
<evidence type="ECO:0000256" key="4">
    <source>
        <dbReference type="ARBA" id="ARBA00022692"/>
    </source>
</evidence>
<keyword evidence="11" id="KW-1185">Reference proteome</keyword>
<protein>
    <submittedName>
        <fullName evidence="10">Related to quinate transport protein</fullName>
    </submittedName>
</protein>
<feature type="transmembrane region" description="Helical" evidence="8">
    <location>
        <begin position="188"/>
        <end position="206"/>
    </location>
</feature>
<dbReference type="Proteomes" id="UP000184330">
    <property type="component" value="Unassembled WGS sequence"/>
</dbReference>
<dbReference type="PROSITE" id="PS50850">
    <property type="entry name" value="MFS"/>
    <property type="match status" value="1"/>
</dbReference>
<organism evidence="10 11">
    <name type="scientific">Phialocephala subalpina</name>
    <dbReference type="NCBI Taxonomy" id="576137"/>
    <lineage>
        <taxon>Eukaryota</taxon>
        <taxon>Fungi</taxon>
        <taxon>Dikarya</taxon>
        <taxon>Ascomycota</taxon>
        <taxon>Pezizomycotina</taxon>
        <taxon>Leotiomycetes</taxon>
        <taxon>Helotiales</taxon>
        <taxon>Mollisiaceae</taxon>
        <taxon>Phialocephala</taxon>
        <taxon>Phialocephala fortinii species complex</taxon>
    </lineage>
</organism>
<feature type="transmembrane region" description="Helical" evidence="8">
    <location>
        <begin position="413"/>
        <end position="433"/>
    </location>
</feature>
<dbReference type="Pfam" id="PF00083">
    <property type="entry name" value="Sugar_tr"/>
    <property type="match status" value="1"/>
</dbReference>
<gene>
    <name evidence="10" type="ORF">PAC_12867</name>
</gene>
<dbReference type="InterPro" id="IPR005828">
    <property type="entry name" value="MFS_sugar_transport-like"/>
</dbReference>
<dbReference type="GO" id="GO:0016020">
    <property type="term" value="C:membrane"/>
    <property type="evidence" value="ECO:0007669"/>
    <property type="project" value="UniProtKB-SubCell"/>
</dbReference>
<dbReference type="InterPro" id="IPR036259">
    <property type="entry name" value="MFS_trans_sf"/>
</dbReference>
<dbReference type="AlphaFoldDB" id="A0A1L7XD49"/>
<evidence type="ECO:0000313" key="10">
    <source>
        <dbReference type="EMBL" id="CZR62970.1"/>
    </source>
</evidence>
<feature type="transmembrane region" description="Helical" evidence="8">
    <location>
        <begin position="64"/>
        <end position="83"/>
    </location>
</feature>
<evidence type="ECO:0000256" key="5">
    <source>
        <dbReference type="ARBA" id="ARBA00022989"/>
    </source>
</evidence>
<comment type="subcellular location">
    <subcellularLocation>
        <location evidence="1">Membrane</location>
        <topology evidence="1">Multi-pass membrane protein</topology>
    </subcellularLocation>
</comment>
<dbReference type="PANTHER" id="PTHR48022:SF23">
    <property type="entry name" value="MAJOR FACILITATOR SUPERFAMILY (MFS) PROFILE DOMAIN-CONTAINING PROTEIN"/>
    <property type="match status" value="1"/>
</dbReference>
<dbReference type="InterPro" id="IPR003663">
    <property type="entry name" value="Sugar/inositol_transpt"/>
</dbReference>
<evidence type="ECO:0000256" key="6">
    <source>
        <dbReference type="ARBA" id="ARBA00023136"/>
    </source>
</evidence>
<dbReference type="PRINTS" id="PR00171">
    <property type="entry name" value="SUGRTRNSPORT"/>
</dbReference>
<proteinExistence type="inferred from homology"/>
<dbReference type="InterPro" id="IPR050360">
    <property type="entry name" value="MFS_Sugar_Transporters"/>
</dbReference>
<keyword evidence="4 8" id="KW-0812">Transmembrane</keyword>
<evidence type="ECO:0000256" key="1">
    <source>
        <dbReference type="ARBA" id="ARBA00004141"/>
    </source>
</evidence>
<keyword evidence="6 8" id="KW-0472">Membrane</keyword>
<feature type="domain" description="Major facilitator superfamily (MFS) profile" evidence="9">
    <location>
        <begin position="17"/>
        <end position="467"/>
    </location>
</feature>
<dbReference type="PROSITE" id="PS00217">
    <property type="entry name" value="SUGAR_TRANSPORT_2"/>
    <property type="match status" value="1"/>
</dbReference>
<dbReference type="SUPFAM" id="SSF103473">
    <property type="entry name" value="MFS general substrate transporter"/>
    <property type="match status" value="1"/>
</dbReference>
<comment type="similarity">
    <text evidence="2 7">Belongs to the major facilitator superfamily. Sugar transporter (TC 2.A.1.1) family.</text>
</comment>
<dbReference type="Gene3D" id="1.20.1250.20">
    <property type="entry name" value="MFS general substrate transporter like domains"/>
    <property type="match status" value="1"/>
</dbReference>
<feature type="transmembrane region" description="Helical" evidence="8">
    <location>
        <begin position="150"/>
        <end position="168"/>
    </location>
</feature>
<feature type="transmembrane region" description="Helical" evidence="8">
    <location>
        <begin position="310"/>
        <end position="332"/>
    </location>
</feature>
<dbReference type="PANTHER" id="PTHR48022">
    <property type="entry name" value="PLASTIDIC GLUCOSE TRANSPORTER 4"/>
    <property type="match status" value="1"/>
</dbReference>
<feature type="transmembrane region" description="Helical" evidence="8">
    <location>
        <begin position="379"/>
        <end position="401"/>
    </location>
</feature>
<dbReference type="NCBIfam" id="TIGR00879">
    <property type="entry name" value="SP"/>
    <property type="match status" value="1"/>
</dbReference>
<feature type="transmembrane region" description="Helical" evidence="8">
    <location>
        <begin position="339"/>
        <end position="359"/>
    </location>
</feature>
<keyword evidence="3 7" id="KW-0813">Transport</keyword>
<sequence length="508" mass="55817">MVSTLELLSKYRASVGVATVASTAFALFGYDTTIAGGVIALKSFQVEFKLSTNAVKSADVSSNVVALLNSGAFFGALVPALLSRYVGRKLLMTIAACFMLIGGTLQTSAQPPSISMIYGGRVISGFGVGIASSLTPMYIAETAPKQLRGLLMSFTELSLVGGSMVAYWTVYGCSLHLKPTSKQWRVPLSLQIIIGTVILAGSFIIVESPRWLAKQNRWDEATHALQWLRGASSCEEVKAELAEIHAQIEEEIRATSGRSIKELFRRQNFFRLLWACGIMILAVGTGQTAILYYAPTVFKQIGFTGQNPGLLASGVFTVVKVVVTIVFLTLVVQNFKRKYLLLFGSALMSIMLFTLGALLKTHPPVTGHSANNSSSGRAMMATIYIYIIGFTLSWGPLSWVYVGEIFPTRIRDYGMATAVMVIWFFNFVISKWTPLIFLHLTWKTWMLFGIFNALGFIFAIFLPETKGLSLEEMDVLFRVVDESTRRLDIEEHLGVTTERTISAVEKGM</sequence>
<dbReference type="OrthoDB" id="6612291at2759"/>
<name>A0A1L7XD49_9HELO</name>
<evidence type="ECO:0000256" key="8">
    <source>
        <dbReference type="SAM" id="Phobius"/>
    </source>
</evidence>
<evidence type="ECO:0000313" key="11">
    <source>
        <dbReference type="Proteomes" id="UP000184330"/>
    </source>
</evidence>
<dbReference type="EMBL" id="FJOG01000022">
    <property type="protein sequence ID" value="CZR62970.1"/>
    <property type="molecule type" value="Genomic_DNA"/>
</dbReference>
<dbReference type="InterPro" id="IPR020846">
    <property type="entry name" value="MFS_dom"/>
</dbReference>
<feature type="transmembrane region" description="Helical" evidence="8">
    <location>
        <begin position="90"/>
        <end position="109"/>
    </location>
</feature>
<keyword evidence="5 8" id="KW-1133">Transmembrane helix</keyword>
<evidence type="ECO:0000256" key="3">
    <source>
        <dbReference type="ARBA" id="ARBA00022448"/>
    </source>
</evidence>
<feature type="transmembrane region" description="Helical" evidence="8">
    <location>
        <begin position="269"/>
        <end position="290"/>
    </location>
</feature>
<dbReference type="GO" id="GO:0005351">
    <property type="term" value="F:carbohydrate:proton symporter activity"/>
    <property type="evidence" value="ECO:0007669"/>
    <property type="project" value="TreeGrafter"/>
</dbReference>
<evidence type="ECO:0000256" key="7">
    <source>
        <dbReference type="RuleBase" id="RU003346"/>
    </source>
</evidence>